<name>A0A396FDF1_9FIRM</name>
<dbReference type="RefSeq" id="WP_118375478.1">
    <property type="nucleotide sequence ID" value="NZ_QRPB01000012.1"/>
</dbReference>
<dbReference type="AlphaFoldDB" id="A0A396FDF1"/>
<comment type="caution">
    <text evidence="1">The sequence shown here is derived from an EMBL/GenBank/DDBJ whole genome shotgun (WGS) entry which is preliminary data.</text>
</comment>
<accession>A0A396FDF1</accession>
<protein>
    <submittedName>
        <fullName evidence="1">Uncharacterized protein</fullName>
    </submittedName>
</protein>
<dbReference type="EMBL" id="QRPB01000012">
    <property type="protein sequence ID" value="RHL78027.1"/>
    <property type="molecule type" value="Genomic_DNA"/>
</dbReference>
<gene>
    <name evidence="1" type="ORF">DW001_10305</name>
</gene>
<evidence type="ECO:0000313" key="1">
    <source>
        <dbReference type="EMBL" id="RHL78027.1"/>
    </source>
</evidence>
<proteinExistence type="predicted"/>
<dbReference type="Proteomes" id="UP000266698">
    <property type="component" value="Unassembled WGS sequence"/>
</dbReference>
<sequence>MHEEDIEKSTCYSFWKRNKLCTNCITAKTIKDKRQRVKIEFSGTDSYQVISRYYNIEGKNYVMELEYMNRNHWIEDIPVLLQCLVNIQDRIKVGLD</sequence>
<evidence type="ECO:0000313" key="2">
    <source>
        <dbReference type="Proteomes" id="UP000266698"/>
    </source>
</evidence>
<organism evidence="1 2">
    <name type="scientific">Agathobacter rectalis</name>
    <dbReference type="NCBI Taxonomy" id="39491"/>
    <lineage>
        <taxon>Bacteria</taxon>
        <taxon>Bacillati</taxon>
        <taxon>Bacillota</taxon>
        <taxon>Clostridia</taxon>
        <taxon>Lachnospirales</taxon>
        <taxon>Lachnospiraceae</taxon>
        <taxon>Agathobacter</taxon>
    </lineage>
</organism>
<reference evidence="1 2" key="1">
    <citation type="submission" date="2018-08" db="EMBL/GenBank/DDBJ databases">
        <title>A genome reference for cultivated species of the human gut microbiota.</title>
        <authorList>
            <person name="Zou Y."/>
            <person name="Xue W."/>
            <person name="Luo G."/>
        </authorList>
    </citation>
    <scope>NUCLEOTIDE SEQUENCE [LARGE SCALE GENOMIC DNA]</scope>
    <source>
        <strain evidence="1 2">AF36-2BH</strain>
    </source>
</reference>